<sequence>MKRILIPVWGVVATAVLLMSGTPAPAQAYDIFVTRVLATPAEAGPTLAYWLRDDGRALTEAAPYTLTTRIAALPAAAPVPDGKPGLVPAAGQEGRTPATSKNVNLPRTTGRAFFVGPGDRPYWCAATSVQSDHRNLVATAGHCVFDIASGAAFRRWMFVPGFAGGGATPWGVYVGSQAYTHHDFAAYRDLDRDYAFVGVLNGVTPTRVRLPSLSRYAAFAGGLKYRVTGAGVTSYVGVRLTDAGRLGDRVGGQGLAYNLRVGRPLAIFGYRSGPGTAARSAGTPFAAQDLSIKAEELLGIRTATPSVAGSSWLAGYRSVRGLGYLNGLTIGQSGATSLSPYFDGELAAVYGVARGIWTGSVDLRQDL</sequence>
<accession>A0ABQ4GAX5</accession>
<proteinExistence type="predicted"/>
<dbReference type="Gene3D" id="2.40.10.10">
    <property type="entry name" value="Trypsin-like serine proteases"/>
    <property type="match status" value="2"/>
</dbReference>
<keyword evidence="1" id="KW-0732">Signal</keyword>
<evidence type="ECO:0000313" key="3">
    <source>
        <dbReference type="Proteomes" id="UP000603904"/>
    </source>
</evidence>
<evidence type="ECO:0000256" key="1">
    <source>
        <dbReference type="SAM" id="SignalP"/>
    </source>
</evidence>
<reference evidence="2 3" key="1">
    <citation type="submission" date="2021-01" db="EMBL/GenBank/DDBJ databases">
        <title>Whole genome shotgun sequence of Microbispora corallina NBRC 16416.</title>
        <authorList>
            <person name="Komaki H."/>
            <person name="Tamura T."/>
        </authorList>
    </citation>
    <scope>NUCLEOTIDE SEQUENCE [LARGE SCALE GENOMIC DNA]</scope>
    <source>
        <strain evidence="2 3">NBRC 16416</strain>
    </source>
</reference>
<evidence type="ECO:0000313" key="2">
    <source>
        <dbReference type="EMBL" id="GIH44166.1"/>
    </source>
</evidence>
<comment type="caution">
    <text evidence="2">The sequence shown here is derived from an EMBL/GenBank/DDBJ whole genome shotgun (WGS) entry which is preliminary data.</text>
</comment>
<dbReference type="InterPro" id="IPR009003">
    <property type="entry name" value="Peptidase_S1_PA"/>
</dbReference>
<dbReference type="EMBL" id="BOOC01000053">
    <property type="protein sequence ID" value="GIH44166.1"/>
    <property type="molecule type" value="Genomic_DNA"/>
</dbReference>
<protein>
    <submittedName>
        <fullName evidence="2">Peptidase</fullName>
    </submittedName>
</protein>
<feature type="signal peptide" evidence="1">
    <location>
        <begin position="1"/>
        <end position="28"/>
    </location>
</feature>
<name>A0ABQ4GAX5_9ACTN</name>
<dbReference type="Proteomes" id="UP000603904">
    <property type="component" value="Unassembled WGS sequence"/>
</dbReference>
<organism evidence="2 3">
    <name type="scientific">Microbispora corallina</name>
    <dbReference type="NCBI Taxonomy" id="83302"/>
    <lineage>
        <taxon>Bacteria</taxon>
        <taxon>Bacillati</taxon>
        <taxon>Actinomycetota</taxon>
        <taxon>Actinomycetes</taxon>
        <taxon>Streptosporangiales</taxon>
        <taxon>Streptosporangiaceae</taxon>
        <taxon>Microbispora</taxon>
    </lineage>
</organism>
<feature type="chain" id="PRO_5045045891" evidence="1">
    <location>
        <begin position="29"/>
        <end position="367"/>
    </location>
</feature>
<dbReference type="InterPro" id="IPR043504">
    <property type="entry name" value="Peptidase_S1_PA_chymotrypsin"/>
</dbReference>
<dbReference type="SUPFAM" id="SSF50494">
    <property type="entry name" value="Trypsin-like serine proteases"/>
    <property type="match status" value="1"/>
</dbReference>
<gene>
    <name evidence="2" type="ORF">Mco01_71660</name>
</gene>
<dbReference type="RefSeq" id="WP_204061186.1">
    <property type="nucleotide sequence ID" value="NZ_BAAAGP010000039.1"/>
</dbReference>
<keyword evidence="3" id="KW-1185">Reference proteome</keyword>